<keyword evidence="2" id="KW-0378">Hydrolase</keyword>
<evidence type="ECO:0000256" key="4">
    <source>
        <dbReference type="ARBA" id="ARBA00023277"/>
    </source>
</evidence>
<evidence type="ECO:0000259" key="8">
    <source>
        <dbReference type="Pfam" id="PF00150"/>
    </source>
</evidence>
<evidence type="ECO:0000256" key="2">
    <source>
        <dbReference type="ARBA" id="ARBA00022801"/>
    </source>
</evidence>
<keyword evidence="10" id="KW-1185">Reference proteome</keyword>
<dbReference type="Pfam" id="PF00150">
    <property type="entry name" value="Cellulase"/>
    <property type="match status" value="1"/>
</dbReference>
<dbReference type="SUPFAM" id="SSF51445">
    <property type="entry name" value="(Trans)glycosidases"/>
    <property type="match status" value="1"/>
</dbReference>
<gene>
    <name evidence="9" type="ORF">WJX74_009052</name>
</gene>
<dbReference type="InterPro" id="IPR001547">
    <property type="entry name" value="Glyco_hydro_5"/>
</dbReference>
<dbReference type="InterPro" id="IPR017853">
    <property type="entry name" value="GH"/>
</dbReference>
<comment type="caution">
    <text evidence="9">The sequence shown here is derived from an EMBL/GenBank/DDBJ whole genome shotgun (WGS) entry which is preliminary data.</text>
</comment>
<name>A0AAW1RB45_9CHLO</name>
<dbReference type="PANTHER" id="PTHR35923">
    <property type="entry name" value="MAJOR EXTRACELLULAR ENDOGLUCANASE"/>
    <property type="match status" value="1"/>
</dbReference>
<organism evidence="9 10">
    <name type="scientific">Apatococcus lobatus</name>
    <dbReference type="NCBI Taxonomy" id="904363"/>
    <lineage>
        <taxon>Eukaryota</taxon>
        <taxon>Viridiplantae</taxon>
        <taxon>Chlorophyta</taxon>
        <taxon>core chlorophytes</taxon>
        <taxon>Trebouxiophyceae</taxon>
        <taxon>Chlorellales</taxon>
        <taxon>Chlorellaceae</taxon>
        <taxon>Apatococcus</taxon>
    </lineage>
</organism>
<keyword evidence="5" id="KW-0326">Glycosidase</keyword>
<evidence type="ECO:0000256" key="1">
    <source>
        <dbReference type="ARBA" id="ARBA00005641"/>
    </source>
</evidence>
<keyword evidence="3" id="KW-0136">Cellulose degradation</keyword>
<evidence type="ECO:0000256" key="6">
    <source>
        <dbReference type="ARBA" id="ARBA00023326"/>
    </source>
</evidence>
<protein>
    <recommendedName>
        <fullName evidence="8">Glycoside hydrolase family 5 domain-containing protein</fullName>
    </recommendedName>
</protein>
<evidence type="ECO:0000313" key="9">
    <source>
        <dbReference type="EMBL" id="KAK9830825.1"/>
    </source>
</evidence>
<dbReference type="GO" id="GO:0030245">
    <property type="term" value="P:cellulose catabolic process"/>
    <property type="evidence" value="ECO:0007669"/>
    <property type="project" value="UniProtKB-KW"/>
</dbReference>
<evidence type="ECO:0000256" key="7">
    <source>
        <dbReference type="SAM" id="MobiDB-lite"/>
    </source>
</evidence>
<dbReference type="EMBL" id="JALJOS010000015">
    <property type="protein sequence ID" value="KAK9830825.1"/>
    <property type="molecule type" value="Genomic_DNA"/>
</dbReference>
<keyword evidence="4" id="KW-0119">Carbohydrate metabolism</keyword>
<accession>A0AAW1RB45</accession>
<dbReference type="PANTHER" id="PTHR35923:SF2">
    <property type="entry name" value="ENDOGLUCANASE"/>
    <property type="match status" value="1"/>
</dbReference>
<proteinExistence type="inferred from homology"/>
<feature type="domain" description="Glycoside hydrolase family 5" evidence="8">
    <location>
        <begin position="242"/>
        <end position="495"/>
    </location>
</feature>
<keyword evidence="6" id="KW-0624">Polysaccharide degradation</keyword>
<dbReference type="AlphaFoldDB" id="A0AAW1RB45"/>
<reference evidence="9 10" key="1">
    <citation type="journal article" date="2024" name="Nat. Commun.">
        <title>Phylogenomics reveals the evolutionary origins of lichenization in chlorophyte algae.</title>
        <authorList>
            <person name="Puginier C."/>
            <person name="Libourel C."/>
            <person name="Otte J."/>
            <person name="Skaloud P."/>
            <person name="Haon M."/>
            <person name="Grisel S."/>
            <person name="Petersen M."/>
            <person name="Berrin J.G."/>
            <person name="Delaux P.M."/>
            <person name="Dal Grande F."/>
            <person name="Keller J."/>
        </authorList>
    </citation>
    <scope>NUCLEOTIDE SEQUENCE [LARGE SCALE GENOMIC DNA]</scope>
    <source>
        <strain evidence="9 10">SAG 2145</strain>
    </source>
</reference>
<dbReference type="GO" id="GO:0004553">
    <property type="term" value="F:hydrolase activity, hydrolyzing O-glycosyl compounds"/>
    <property type="evidence" value="ECO:0007669"/>
    <property type="project" value="InterPro"/>
</dbReference>
<evidence type="ECO:0000256" key="5">
    <source>
        <dbReference type="ARBA" id="ARBA00023295"/>
    </source>
</evidence>
<evidence type="ECO:0000313" key="10">
    <source>
        <dbReference type="Proteomes" id="UP001438707"/>
    </source>
</evidence>
<sequence>MTGPAELNFTSNPAIPTPWNFTLNAPFQDLTSWHWSIESEKADSADGVVSGYWQGLNSTAAIGLGSILHLDPNADLADAAVTVNGNERCTVNITELPPGTTGAAIEASSGPQRMQASNGQLLGVDGKFVRLLGVNYFGFDVSYPMLDGLWGGSDSQSKDFATIVYRMQLLGMNAVRIPFSFLTLYNGVPGTFKGGCPSATYDQILAGLTPPFADATAAANAASNVAFQVSPANPSPPGTCNYYLPDDSVLSRFIYTVRFFAQNGFYVLLDDQSQGDPTVLNDIPTWVYYWTNMMGIFAQDPNTNPYIMVDPFNEPDYFNMKWETQNGVVGAADRYIAVYDSIHNVNPDVMLVFEGLGQGGYVSNWGDGLVTDPTVIAQTGISDPNGFFQTLLTKPYLDRMVAAPHLYGPSVTGAATGYTGSTFYNRLDVSLGHLQLGYGGHQFPLIIGETGGDYSNAGDVAFLQALTNWGTSTGDGATAGHFSVSGVFWWCWNANTAGNLNIVGQDWFTIDWTKIQFLINFGMTPVIPIPQPYTGGPNGRKLLQVSGASDPSVDASSVNKLTTTPPDLTQRPGVQMRGIVWSGFEANTSFFDTLPSPAGGAPPASSADFSTIVQILYALGFNTIKIPFTFAGLAAPPTRVQTSCTRVTIAQLAAALTPPGISYALPKFPVLPNPITLPAGQCNTYLSNTSTIARLAFITNFLTQNGFYVVLQDTESGLAIDNPDAWLSNWASLLPQLNAGHGVIVDPISPPSIPYQSAGGRPGAADLYLTALAALDYVAPTLGGFLVETPPPSEDLPGISSRFLTSLEQQNYSNKTLFSAQVTQMLGASVASDLSLDNLAEFEDDEFDGSSGWIWVDTANAEIAQNLTAIGLQPWFLAPTATRQVPYFKLQLPPSPITLVPLQVPSAVCTANVTLLAMGQDEQGSTVAGMEIVLKNTADTTVLPPWDFQAYNVLYSGLSLTYGLTNTIYNGNGTARGQGDRYYQTLWPSGTNNQTINLFVQVPSDANATSLLPAIQLAGSNCVVSAGI</sequence>
<feature type="region of interest" description="Disordered" evidence="7">
    <location>
        <begin position="546"/>
        <end position="566"/>
    </location>
</feature>
<evidence type="ECO:0000256" key="3">
    <source>
        <dbReference type="ARBA" id="ARBA00023001"/>
    </source>
</evidence>
<dbReference type="Gene3D" id="3.20.20.80">
    <property type="entry name" value="Glycosidases"/>
    <property type="match status" value="2"/>
</dbReference>
<comment type="similarity">
    <text evidence="1">Belongs to the glycosyl hydrolase 5 (cellulase A) family.</text>
</comment>
<dbReference type="Proteomes" id="UP001438707">
    <property type="component" value="Unassembled WGS sequence"/>
</dbReference>